<comment type="caution">
    <text evidence="9">The sequence shown here is derived from an EMBL/GenBank/DDBJ whole genome shotgun (WGS) entry which is preliminary data.</text>
</comment>
<evidence type="ECO:0000256" key="4">
    <source>
        <dbReference type="ARBA" id="ARBA00022837"/>
    </source>
</evidence>
<evidence type="ECO:0000313" key="9">
    <source>
        <dbReference type="EMBL" id="KAF3845918.1"/>
    </source>
</evidence>
<dbReference type="PANTHER" id="PTHR45869:SF2">
    <property type="entry name" value="C-REACTIVE PROTEIN-RELATED"/>
    <property type="match status" value="1"/>
</dbReference>
<dbReference type="InterPro" id="IPR001759">
    <property type="entry name" value="PTX_dom"/>
</dbReference>
<keyword evidence="7" id="KW-0812">Transmembrane</keyword>
<dbReference type="GO" id="GO:0046872">
    <property type="term" value="F:metal ion binding"/>
    <property type="evidence" value="ECO:0007669"/>
    <property type="project" value="UniProtKB-KW"/>
</dbReference>
<dbReference type="SMART" id="SM00159">
    <property type="entry name" value="PTX"/>
    <property type="match status" value="1"/>
</dbReference>
<comment type="caution">
    <text evidence="6">Lacks conserved residue(s) required for the propagation of feature annotation.</text>
</comment>
<dbReference type="Pfam" id="PF00354">
    <property type="entry name" value="Pentaxin"/>
    <property type="match status" value="1"/>
</dbReference>
<dbReference type="PROSITE" id="PS00289">
    <property type="entry name" value="PTX_1"/>
    <property type="match status" value="1"/>
</dbReference>
<dbReference type="EMBL" id="JAAKFY010000014">
    <property type="protein sequence ID" value="KAF3845918.1"/>
    <property type="molecule type" value="Genomic_DNA"/>
</dbReference>
<evidence type="ECO:0000256" key="5">
    <source>
        <dbReference type="ARBA" id="ARBA00023157"/>
    </source>
</evidence>
<accession>A0A7J5YC40</accession>
<dbReference type="AlphaFoldDB" id="A0A7J5YC40"/>
<name>A0A7J5YC40_DISMA</name>
<dbReference type="InterPro" id="IPR013320">
    <property type="entry name" value="ConA-like_dom_sf"/>
</dbReference>
<reference evidence="9 10" key="1">
    <citation type="submission" date="2020-03" db="EMBL/GenBank/DDBJ databases">
        <title>Dissostichus mawsoni Genome sequencing and assembly.</title>
        <authorList>
            <person name="Park H."/>
        </authorList>
    </citation>
    <scope>NUCLEOTIDE SEQUENCE [LARGE SCALE GENOMIC DNA]</scope>
    <source>
        <strain evidence="9">DM0001</strain>
        <tissue evidence="9">Muscle</tissue>
    </source>
</reference>
<dbReference type="Gene3D" id="2.60.120.200">
    <property type="match status" value="1"/>
</dbReference>
<proteinExistence type="predicted"/>
<dbReference type="InterPro" id="IPR051005">
    <property type="entry name" value="Pentraxin_domain"/>
</dbReference>
<protein>
    <recommendedName>
        <fullName evidence="8">Pentraxin (PTX) domain-containing protein</fullName>
    </recommendedName>
</protein>
<keyword evidence="2" id="KW-0479">Metal-binding</keyword>
<dbReference type="PROSITE" id="PS51828">
    <property type="entry name" value="PTX_2"/>
    <property type="match status" value="1"/>
</dbReference>
<gene>
    <name evidence="9" type="ORF">F7725_002996</name>
</gene>
<dbReference type="Proteomes" id="UP000518266">
    <property type="component" value="Unassembled WGS sequence"/>
</dbReference>
<feature type="domain" description="Pentraxin (PTX)" evidence="8">
    <location>
        <begin position="29"/>
        <end position="224"/>
    </location>
</feature>
<evidence type="ECO:0000256" key="7">
    <source>
        <dbReference type="SAM" id="Phobius"/>
    </source>
</evidence>
<keyword evidence="7" id="KW-0472">Membrane</keyword>
<keyword evidence="7" id="KW-1133">Transmembrane helix</keyword>
<dbReference type="SUPFAM" id="SSF49899">
    <property type="entry name" value="Concanavalin A-like lectins/glucanases"/>
    <property type="match status" value="1"/>
</dbReference>
<keyword evidence="4" id="KW-0106">Calcium</keyword>
<sequence length="297" mass="32929">SNSIHNKAEGSGSHYIKAPIFRFSAAAPEKATHSAGLAVGQQLCGDGPQKPLNLGAFTLCMRVATELPNMEREIILFAYRTQDFDELNVWQELDGRWFMFKAPKLGPTETHMCVTWDSTSGAAAIFMDGRKSVTKMYMKGHRIRSEGKVIIGQDPDNYLGSFDAKQSFVGSISDVNMWDSVLSDSTIQDMNSGKRVPRGNVFDWESVELEVKGGAEIVNTSDRALLIAAAEPPCLLQHAAVWALWSIGAGIYDYFHTSAMEERIHTLENVLSIHQFLIAGLSAGLLLLITYIFWRKH</sequence>
<dbReference type="PANTHER" id="PTHR45869">
    <property type="entry name" value="C-REACTIVE PROTEIN-RELATED"/>
    <property type="match status" value="1"/>
</dbReference>
<evidence type="ECO:0000256" key="3">
    <source>
        <dbReference type="ARBA" id="ARBA00022729"/>
    </source>
</evidence>
<feature type="transmembrane region" description="Helical" evidence="7">
    <location>
        <begin position="276"/>
        <end position="294"/>
    </location>
</feature>
<dbReference type="InterPro" id="IPR030476">
    <property type="entry name" value="Pentaxin_CS"/>
</dbReference>
<evidence type="ECO:0000256" key="6">
    <source>
        <dbReference type="PROSITE-ProRule" id="PRU01172"/>
    </source>
</evidence>
<keyword evidence="10" id="KW-1185">Reference proteome</keyword>
<evidence type="ECO:0000256" key="1">
    <source>
        <dbReference type="ARBA" id="ARBA00001913"/>
    </source>
</evidence>
<dbReference type="PRINTS" id="PR00895">
    <property type="entry name" value="PENTAXIN"/>
</dbReference>
<feature type="non-terminal residue" evidence="9">
    <location>
        <position position="297"/>
    </location>
</feature>
<comment type="cofactor">
    <cofactor evidence="1">
        <name>Ca(2+)</name>
        <dbReference type="ChEBI" id="CHEBI:29108"/>
    </cofactor>
</comment>
<dbReference type="OrthoDB" id="547680at2759"/>
<keyword evidence="3" id="KW-0732">Signal</keyword>
<keyword evidence="5" id="KW-1015">Disulfide bond</keyword>
<evidence type="ECO:0000256" key="2">
    <source>
        <dbReference type="ARBA" id="ARBA00022723"/>
    </source>
</evidence>
<evidence type="ECO:0000259" key="8">
    <source>
        <dbReference type="PROSITE" id="PS51828"/>
    </source>
</evidence>
<evidence type="ECO:0000313" key="10">
    <source>
        <dbReference type="Proteomes" id="UP000518266"/>
    </source>
</evidence>
<organism evidence="9 10">
    <name type="scientific">Dissostichus mawsoni</name>
    <name type="common">Antarctic cod</name>
    <dbReference type="NCBI Taxonomy" id="36200"/>
    <lineage>
        <taxon>Eukaryota</taxon>
        <taxon>Metazoa</taxon>
        <taxon>Chordata</taxon>
        <taxon>Craniata</taxon>
        <taxon>Vertebrata</taxon>
        <taxon>Euteleostomi</taxon>
        <taxon>Actinopterygii</taxon>
        <taxon>Neopterygii</taxon>
        <taxon>Teleostei</taxon>
        <taxon>Neoteleostei</taxon>
        <taxon>Acanthomorphata</taxon>
        <taxon>Eupercaria</taxon>
        <taxon>Perciformes</taxon>
        <taxon>Notothenioidei</taxon>
        <taxon>Nototheniidae</taxon>
        <taxon>Dissostichus</taxon>
    </lineage>
</organism>